<dbReference type="NCBIfam" id="TIGR00231">
    <property type="entry name" value="small_GTP"/>
    <property type="match status" value="1"/>
</dbReference>
<dbReference type="FunFam" id="3.40.50.11420:FF:000001">
    <property type="entry name" value="Hydrogenase maturation GTPase HydF"/>
    <property type="match status" value="1"/>
</dbReference>
<dbReference type="EC" id="3.6.-.-" evidence="6"/>
<dbReference type="GO" id="GO:0016787">
    <property type="term" value="F:hydrolase activity"/>
    <property type="evidence" value="ECO:0007669"/>
    <property type="project" value="UniProtKB-KW"/>
</dbReference>
<dbReference type="PANTHER" id="PTHR42714">
    <property type="entry name" value="TRNA MODIFICATION GTPASE GTPBP3"/>
    <property type="match status" value="1"/>
</dbReference>
<dbReference type="InterPro" id="IPR041606">
    <property type="entry name" value="HydF_dimer"/>
</dbReference>
<evidence type="ECO:0000259" key="5">
    <source>
        <dbReference type="Pfam" id="PF18133"/>
    </source>
</evidence>
<dbReference type="Proteomes" id="UP000095597">
    <property type="component" value="Unassembled WGS sequence"/>
</dbReference>
<evidence type="ECO:0000313" key="7">
    <source>
        <dbReference type="Proteomes" id="UP000095597"/>
    </source>
</evidence>
<dbReference type="OrthoDB" id="9811338at2"/>
<feature type="domain" description="Hydrogen maturase F tetramerization" evidence="5">
    <location>
        <begin position="288"/>
        <end position="404"/>
    </location>
</feature>
<dbReference type="InterPro" id="IPR027417">
    <property type="entry name" value="P-loop_NTPase"/>
</dbReference>
<dbReference type="PRINTS" id="PR00326">
    <property type="entry name" value="GTP1OBG"/>
</dbReference>
<gene>
    <name evidence="6" type="primary">mnmE_1</name>
    <name evidence="6" type="ORF">ERS852573_02364</name>
</gene>
<dbReference type="InterPro" id="IPR023873">
    <property type="entry name" value="FeFe-hyd_GTPase_HydF"/>
</dbReference>
<name>A0A173UVW0_9FIRM</name>
<dbReference type="NCBIfam" id="TIGR03918">
    <property type="entry name" value="GTP_HydF"/>
    <property type="match status" value="1"/>
</dbReference>
<dbReference type="Pfam" id="PF18133">
    <property type="entry name" value="HydF_tetramer"/>
    <property type="match status" value="1"/>
</dbReference>
<evidence type="ECO:0000256" key="1">
    <source>
        <dbReference type="ARBA" id="ARBA00022741"/>
    </source>
</evidence>
<dbReference type="GO" id="GO:0005737">
    <property type="term" value="C:cytoplasm"/>
    <property type="evidence" value="ECO:0007669"/>
    <property type="project" value="TreeGrafter"/>
</dbReference>
<dbReference type="Pfam" id="PF01926">
    <property type="entry name" value="MMR_HSR1"/>
    <property type="match status" value="1"/>
</dbReference>
<dbReference type="GO" id="GO:0002098">
    <property type="term" value="P:tRNA wobble uridine modification"/>
    <property type="evidence" value="ECO:0007669"/>
    <property type="project" value="TreeGrafter"/>
</dbReference>
<dbReference type="RefSeq" id="WP_055214888.1">
    <property type="nucleotide sequence ID" value="NZ_CYXO01000016.1"/>
</dbReference>
<feature type="domain" description="Hydrogen maturase F dimerization" evidence="4">
    <location>
        <begin position="186"/>
        <end position="284"/>
    </location>
</feature>
<accession>A0A173UVW0</accession>
<keyword evidence="1" id="KW-0547">Nucleotide-binding</keyword>
<dbReference type="Gene3D" id="3.40.50.11420">
    <property type="match status" value="1"/>
</dbReference>
<evidence type="ECO:0000256" key="2">
    <source>
        <dbReference type="ARBA" id="ARBA00023134"/>
    </source>
</evidence>
<protein>
    <submittedName>
        <fullName evidence="6">tRNA modification GTPase MnmE</fullName>
        <ecNumber evidence="6">3.6.-.-</ecNumber>
    </submittedName>
</protein>
<evidence type="ECO:0000313" key="6">
    <source>
        <dbReference type="EMBL" id="CUN19181.1"/>
    </source>
</evidence>
<sequence>MSLNDTPSSERIHIGIFGRRNAGKSSLINALTGQNLAIVSDVRGTTTDPVFKSMELLPLGPIVMIDTPGLDDEGELGKLRIQKAYQVLNKTDIAVLVIDGTSGITPQDNAILTRIQDKNIPLLLVLNKADLVSEHTHQEMIVSTHLKYKIPLEHILWTNTTENLHIHELKERLGTLVPAEESSRFIVRDLVTPGDFIVLVVPIDSAAPKGRLILPQQQTIRDLLDAGTTAIVVKETELKSTLDSLGKKPALVITDSQAFKEVDKDTPSDIPLTSFSILFARYKGNLETVVHGARALDTLEDGDTILISEGCTHHRQCDDIGTVKLPRWVREYTGKDIDFEFTSGTEFPLKLNHYKMIIHCGGCMLNEREMKYRLKCAGDASVPITNYGTAIAYMKGILERSIEIFPQLRK</sequence>
<proteinExistence type="predicted"/>
<feature type="domain" description="G" evidence="3">
    <location>
        <begin position="13"/>
        <end position="128"/>
    </location>
</feature>
<dbReference type="InterPro" id="IPR005225">
    <property type="entry name" value="Small_GTP-bd"/>
</dbReference>
<dbReference type="CDD" id="cd00880">
    <property type="entry name" value="Era_like"/>
    <property type="match status" value="1"/>
</dbReference>
<dbReference type="Gene3D" id="3.40.50.11410">
    <property type="match status" value="1"/>
</dbReference>
<dbReference type="PANTHER" id="PTHR42714:SF6">
    <property type="entry name" value="TRANSLATION INITIATION FACTOR IF-2"/>
    <property type="match status" value="1"/>
</dbReference>
<keyword evidence="6" id="KW-0378">Hydrolase</keyword>
<keyword evidence="2" id="KW-0342">GTP-binding</keyword>
<dbReference type="AlphaFoldDB" id="A0A173UVW0"/>
<dbReference type="Gene3D" id="3.40.50.300">
    <property type="entry name" value="P-loop containing nucleotide triphosphate hydrolases"/>
    <property type="match status" value="1"/>
</dbReference>
<dbReference type="SUPFAM" id="SSF52540">
    <property type="entry name" value="P-loop containing nucleoside triphosphate hydrolases"/>
    <property type="match status" value="1"/>
</dbReference>
<evidence type="ECO:0000259" key="4">
    <source>
        <dbReference type="Pfam" id="PF18128"/>
    </source>
</evidence>
<dbReference type="EMBL" id="CYXO01000016">
    <property type="protein sequence ID" value="CUN19181.1"/>
    <property type="molecule type" value="Genomic_DNA"/>
</dbReference>
<dbReference type="InterPro" id="IPR040644">
    <property type="entry name" value="HydF_tetramer"/>
</dbReference>
<organism evidence="6 7">
    <name type="scientific">Dorea longicatena</name>
    <dbReference type="NCBI Taxonomy" id="88431"/>
    <lineage>
        <taxon>Bacteria</taxon>
        <taxon>Bacillati</taxon>
        <taxon>Bacillota</taxon>
        <taxon>Clostridia</taxon>
        <taxon>Lachnospirales</taxon>
        <taxon>Lachnospiraceae</taxon>
        <taxon>Dorea</taxon>
    </lineage>
</organism>
<dbReference type="Pfam" id="PF18128">
    <property type="entry name" value="HydF_dimer"/>
    <property type="match status" value="1"/>
</dbReference>
<reference evidence="6 7" key="1">
    <citation type="submission" date="2015-09" db="EMBL/GenBank/DDBJ databases">
        <authorList>
            <consortium name="Pathogen Informatics"/>
        </authorList>
    </citation>
    <scope>NUCLEOTIDE SEQUENCE [LARGE SCALE GENOMIC DNA]</scope>
    <source>
        <strain evidence="6 7">2789STDY5834961</strain>
    </source>
</reference>
<evidence type="ECO:0000259" key="3">
    <source>
        <dbReference type="Pfam" id="PF01926"/>
    </source>
</evidence>
<dbReference type="InterPro" id="IPR006073">
    <property type="entry name" value="GTP-bd"/>
</dbReference>
<dbReference type="GO" id="GO:0005525">
    <property type="term" value="F:GTP binding"/>
    <property type="evidence" value="ECO:0007669"/>
    <property type="project" value="UniProtKB-KW"/>
</dbReference>
<dbReference type="GO" id="GO:0030488">
    <property type="term" value="P:tRNA methylation"/>
    <property type="evidence" value="ECO:0007669"/>
    <property type="project" value="TreeGrafter"/>
</dbReference>